<evidence type="ECO:0000313" key="2">
    <source>
        <dbReference type="EMBL" id="AFL81890.1"/>
    </source>
</evidence>
<dbReference type="HOGENOM" id="CLU_118087_0_0_10"/>
<dbReference type="OrthoDB" id="981524at2"/>
<keyword evidence="1" id="KW-0812">Transmembrane</keyword>
<feature type="transmembrane region" description="Helical" evidence="1">
    <location>
        <begin position="74"/>
        <end position="92"/>
    </location>
</feature>
<sequence length="165" mass="18986">MKKDKNISGFTTPENYFESFEERLFSKISEENFSSSAGFKAPDGYFDALEERVLKTIIHSEEPKTVISLYPKKYFGYAATIAACLIVAFMVFSNKTDNSLDSLEMAAIDTYIEEGNLNLDLYELTSYIDDEDITNLNFENKQFSDKALESYILENFDEEFLINEK</sequence>
<proteinExistence type="predicted"/>
<keyword evidence="1" id="KW-1133">Transmembrane helix</keyword>
<dbReference type="EMBL" id="CP003280">
    <property type="protein sequence ID" value="AFL81890.1"/>
    <property type="molecule type" value="Genomic_DNA"/>
</dbReference>
<name>I3YY22_AEQSU</name>
<accession>I3YY22</accession>
<evidence type="ECO:0000256" key="1">
    <source>
        <dbReference type="SAM" id="Phobius"/>
    </source>
</evidence>
<dbReference type="KEGG" id="asl:Aeqsu_2432"/>
<dbReference type="Proteomes" id="UP000006049">
    <property type="component" value="Chromosome"/>
</dbReference>
<keyword evidence="3" id="KW-1185">Reference proteome</keyword>
<evidence type="ECO:0000313" key="3">
    <source>
        <dbReference type="Proteomes" id="UP000006049"/>
    </source>
</evidence>
<protein>
    <submittedName>
        <fullName evidence="2">Uncharacterized protein</fullName>
    </submittedName>
</protein>
<gene>
    <name evidence="2" type="ordered locus">Aeqsu_2432</name>
</gene>
<dbReference type="AlphaFoldDB" id="I3YY22"/>
<dbReference type="eggNOG" id="ENOG50331WR">
    <property type="taxonomic scope" value="Bacteria"/>
</dbReference>
<organism evidence="2 3">
    <name type="scientific">Aequorivita sublithincola (strain DSM 14238 / LMG 21431 / ACAM 643 / 9-3)</name>
    <dbReference type="NCBI Taxonomy" id="746697"/>
    <lineage>
        <taxon>Bacteria</taxon>
        <taxon>Pseudomonadati</taxon>
        <taxon>Bacteroidota</taxon>
        <taxon>Flavobacteriia</taxon>
        <taxon>Flavobacteriales</taxon>
        <taxon>Flavobacteriaceae</taxon>
        <taxon>Aequorivita</taxon>
    </lineage>
</organism>
<keyword evidence="1" id="KW-0472">Membrane</keyword>
<dbReference type="RefSeq" id="WP_014783139.1">
    <property type="nucleotide sequence ID" value="NC_018013.1"/>
</dbReference>
<dbReference type="STRING" id="746697.Aeqsu_2432"/>
<reference evidence="2 3" key="1">
    <citation type="submission" date="2012-06" db="EMBL/GenBank/DDBJ databases">
        <title>The complete genome of Aequorivita sublithincola DSM 14238.</title>
        <authorList>
            <consortium name="US DOE Joint Genome Institute (JGI-PGF)"/>
            <person name="Lucas S."/>
            <person name="Copeland A."/>
            <person name="Lapidus A."/>
            <person name="Goodwin L."/>
            <person name="Pitluck S."/>
            <person name="Peters L."/>
            <person name="Munk A.C.C."/>
            <person name="Kyrpides N."/>
            <person name="Mavromatis K."/>
            <person name="Pagani I."/>
            <person name="Ivanova N."/>
            <person name="Ovchinnikova G."/>
            <person name="Zeytun A."/>
            <person name="Detter J.C."/>
            <person name="Han C."/>
            <person name="Land M."/>
            <person name="Hauser L."/>
            <person name="Markowitz V."/>
            <person name="Cheng J.-F."/>
            <person name="Hugenholtz P."/>
            <person name="Woyke T."/>
            <person name="Wu D."/>
            <person name="Tindall B."/>
            <person name="Faehnrich R."/>
            <person name="Brambilla E."/>
            <person name="Klenk H.-P."/>
            <person name="Eisen J.A."/>
        </authorList>
    </citation>
    <scope>NUCLEOTIDE SEQUENCE [LARGE SCALE GENOMIC DNA]</scope>
    <source>
        <strain evidence="3">DSM 14238 / LMG 21431 / ACAM 643 / 9-3</strain>
    </source>
</reference>